<name>A0A9D2MBJ6_9FIRM</name>
<protein>
    <submittedName>
        <fullName evidence="4">Zinc ribbon domain-containing protein</fullName>
    </submittedName>
</protein>
<evidence type="ECO:0000313" key="5">
    <source>
        <dbReference type="Proteomes" id="UP000824208"/>
    </source>
</evidence>
<sequence>MSYCVNCGVELDATASACPLCGTPVQNPRQKVDTAAPKPFPTRREEVPPESKRGPALLVTAMLASVAVCCGALNLLLPSGGAWSLYVIGAALMLWLWLVPPLLMRRMPLLLRLTVDAAAVGVYVLLIALELDGLKWYLGLALPIVLWGGACLLFLGVVLGGGRRSILSTVTLLIGTAGSFLLGVECFVDRFFQGIWRPGWSLVVVAVCVSLIIPLIVVRRVPSLREEVRRRFHF</sequence>
<organism evidence="4 5">
    <name type="scientific">Candidatus Flavonifractor intestinipullorum</name>
    <dbReference type="NCBI Taxonomy" id="2838587"/>
    <lineage>
        <taxon>Bacteria</taxon>
        <taxon>Bacillati</taxon>
        <taxon>Bacillota</taxon>
        <taxon>Clostridia</taxon>
        <taxon>Eubacteriales</taxon>
        <taxon>Oscillospiraceae</taxon>
        <taxon>Flavonifractor</taxon>
    </lineage>
</organism>
<feature type="domain" description="Zinc-ribbon" evidence="3">
    <location>
        <begin position="3"/>
        <end position="25"/>
    </location>
</feature>
<accession>A0A9D2MBJ6</accession>
<keyword evidence="2" id="KW-0812">Transmembrane</keyword>
<feature type="transmembrane region" description="Helical" evidence="2">
    <location>
        <begin position="83"/>
        <end position="103"/>
    </location>
</feature>
<reference evidence="4" key="1">
    <citation type="journal article" date="2021" name="PeerJ">
        <title>Extensive microbial diversity within the chicken gut microbiome revealed by metagenomics and culture.</title>
        <authorList>
            <person name="Gilroy R."/>
            <person name="Ravi A."/>
            <person name="Getino M."/>
            <person name="Pursley I."/>
            <person name="Horton D.L."/>
            <person name="Alikhan N.F."/>
            <person name="Baker D."/>
            <person name="Gharbi K."/>
            <person name="Hall N."/>
            <person name="Watson M."/>
            <person name="Adriaenssens E.M."/>
            <person name="Foster-Nyarko E."/>
            <person name="Jarju S."/>
            <person name="Secka A."/>
            <person name="Antonio M."/>
            <person name="Oren A."/>
            <person name="Chaudhuri R.R."/>
            <person name="La Ragione R."/>
            <person name="Hildebrand F."/>
            <person name="Pallen M.J."/>
        </authorList>
    </citation>
    <scope>NUCLEOTIDE SEQUENCE</scope>
    <source>
        <strain evidence="4">CHK189-11263</strain>
    </source>
</reference>
<dbReference type="Pfam" id="PF19845">
    <property type="entry name" value="DUF6320"/>
    <property type="match status" value="1"/>
</dbReference>
<evidence type="ECO:0000313" key="4">
    <source>
        <dbReference type="EMBL" id="HJB57681.1"/>
    </source>
</evidence>
<evidence type="ECO:0000256" key="1">
    <source>
        <dbReference type="SAM" id="MobiDB-lite"/>
    </source>
</evidence>
<feature type="transmembrane region" description="Helical" evidence="2">
    <location>
        <begin position="200"/>
        <end position="221"/>
    </location>
</feature>
<keyword evidence="2" id="KW-0472">Membrane</keyword>
<evidence type="ECO:0000259" key="3">
    <source>
        <dbReference type="Pfam" id="PF13240"/>
    </source>
</evidence>
<feature type="transmembrane region" description="Helical" evidence="2">
    <location>
        <begin position="166"/>
        <end position="188"/>
    </location>
</feature>
<dbReference type="Pfam" id="PF13240">
    <property type="entry name" value="Zn_Ribbon_1"/>
    <property type="match status" value="1"/>
</dbReference>
<dbReference type="EMBL" id="DWYC01000082">
    <property type="protein sequence ID" value="HJB57681.1"/>
    <property type="molecule type" value="Genomic_DNA"/>
</dbReference>
<dbReference type="AlphaFoldDB" id="A0A9D2MBJ6"/>
<reference evidence="4" key="2">
    <citation type="submission" date="2021-04" db="EMBL/GenBank/DDBJ databases">
        <authorList>
            <person name="Gilroy R."/>
        </authorList>
    </citation>
    <scope>NUCLEOTIDE SEQUENCE</scope>
    <source>
        <strain evidence="4">CHK189-11263</strain>
    </source>
</reference>
<feature type="compositionally biased region" description="Basic and acidic residues" evidence="1">
    <location>
        <begin position="42"/>
        <end position="51"/>
    </location>
</feature>
<feature type="region of interest" description="Disordered" evidence="1">
    <location>
        <begin position="32"/>
        <end position="51"/>
    </location>
</feature>
<feature type="transmembrane region" description="Helical" evidence="2">
    <location>
        <begin position="56"/>
        <end position="77"/>
    </location>
</feature>
<feature type="transmembrane region" description="Helical" evidence="2">
    <location>
        <begin position="110"/>
        <end position="129"/>
    </location>
</feature>
<feature type="transmembrane region" description="Helical" evidence="2">
    <location>
        <begin position="135"/>
        <end position="159"/>
    </location>
</feature>
<gene>
    <name evidence="4" type="ORF">H9714_09040</name>
</gene>
<dbReference type="InterPro" id="IPR026870">
    <property type="entry name" value="Zinc_ribbon_dom"/>
</dbReference>
<keyword evidence="2" id="KW-1133">Transmembrane helix</keyword>
<proteinExistence type="predicted"/>
<comment type="caution">
    <text evidence="4">The sequence shown here is derived from an EMBL/GenBank/DDBJ whole genome shotgun (WGS) entry which is preliminary data.</text>
</comment>
<dbReference type="InterPro" id="IPR046283">
    <property type="entry name" value="DUF6320"/>
</dbReference>
<dbReference type="Proteomes" id="UP000824208">
    <property type="component" value="Unassembled WGS sequence"/>
</dbReference>
<evidence type="ECO:0000256" key="2">
    <source>
        <dbReference type="SAM" id="Phobius"/>
    </source>
</evidence>